<name>A0A1C0ARB5_9ACTN</name>
<protein>
    <submittedName>
        <fullName evidence="1">Uncharacterized protein</fullName>
    </submittedName>
</protein>
<proteinExistence type="predicted"/>
<accession>A0A1C0ARB5</accession>
<evidence type="ECO:0000313" key="2">
    <source>
        <dbReference type="Proteomes" id="UP000093501"/>
    </source>
</evidence>
<gene>
    <name evidence="1" type="ORF">BCR15_13005</name>
</gene>
<reference evidence="2" key="1">
    <citation type="submission" date="2016-07" db="EMBL/GenBank/DDBJ databases">
        <authorList>
            <person name="Florea S."/>
            <person name="Webb J.S."/>
            <person name="Jaromczyk J."/>
            <person name="Schardl C.L."/>
        </authorList>
    </citation>
    <scope>NUCLEOTIDE SEQUENCE [LARGE SCALE GENOMIC DNA]</scope>
    <source>
        <strain evidence="2">IPBSL-7</strain>
    </source>
</reference>
<keyword evidence="2" id="KW-1185">Reference proteome</keyword>
<dbReference type="RefSeq" id="WP_068750024.1">
    <property type="nucleotide sequence ID" value="NZ_JBDXXE010000016.1"/>
</dbReference>
<evidence type="ECO:0000313" key="1">
    <source>
        <dbReference type="EMBL" id="OCL36853.1"/>
    </source>
</evidence>
<organism evidence="1 2">
    <name type="scientific">Tessaracoccus lapidicaptus</name>
    <dbReference type="NCBI Taxonomy" id="1427523"/>
    <lineage>
        <taxon>Bacteria</taxon>
        <taxon>Bacillati</taxon>
        <taxon>Actinomycetota</taxon>
        <taxon>Actinomycetes</taxon>
        <taxon>Propionibacteriales</taxon>
        <taxon>Propionibacteriaceae</taxon>
        <taxon>Tessaracoccus</taxon>
    </lineage>
</organism>
<dbReference type="EMBL" id="MBQD01000005">
    <property type="protein sequence ID" value="OCL36853.1"/>
    <property type="molecule type" value="Genomic_DNA"/>
</dbReference>
<comment type="caution">
    <text evidence="1">The sequence shown here is derived from an EMBL/GenBank/DDBJ whole genome shotgun (WGS) entry which is preliminary data.</text>
</comment>
<sequence length="126" mass="13990">MGLLSRLLGRDDDGEVTVSPFSPDSVRPQVSDLIEALTALIEAMESDEAPLSNPGWRGRLRDLHNSRGDLRLLARRSTFTRDDLFEVLTCVRPLFRGAPPKDFAHLEGLNQRVIDAIEDVHRAASA</sequence>
<dbReference type="AlphaFoldDB" id="A0A1C0ARB5"/>
<dbReference type="Proteomes" id="UP000093501">
    <property type="component" value="Unassembled WGS sequence"/>
</dbReference>